<organism evidence="3 4">
    <name type="scientific">Fusibacillus kribbianus</name>
    <dbReference type="NCBI Taxonomy" id="3044208"/>
    <lineage>
        <taxon>Bacteria</taxon>
        <taxon>Bacillati</taxon>
        <taxon>Bacillota</taxon>
        <taxon>Clostridia</taxon>
        <taxon>Lachnospirales</taxon>
        <taxon>Lachnospiraceae</taxon>
        <taxon>Fusibacillus</taxon>
    </lineage>
</organism>
<evidence type="ECO:0000313" key="3">
    <source>
        <dbReference type="EMBL" id="MDI9243327.1"/>
    </source>
</evidence>
<dbReference type="EMBL" id="JASGBQ010000030">
    <property type="protein sequence ID" value="MDI9243327.1"/>
    <property type="molecule type" value="Genomic_DNA"/>
</dbReference>
<comment type="caution">
    <text evidence="3">The sequence shown here is derived from an EMBL/GenBank/DDBJ whole genome shotgun (WGS) entry which is preliminary data.</text>
</comment>
<evidence type="ECO:0000259" key="2">
    <source>
        <dbReference type="Pfam" id="PF24828"/>
    </source>
</evidence>
<dbReference type="InterPro" id="IPR056103">
    <property type="entry name" value="DUF7686"/>
</dbReference>
<dbReference type="InterPro" id="IPR056130">
    <property type="entry name" value="DUF7713"/>
</dbReference>
<evidence type="ECO:0000313" key="4">
    <source>
        <dbReference type="Proteomes" id="UP001300383"/>
    </source>
</evidence>
<reference evidence="3 4" key="1">
    <citation type="submission" date="2023-05" db="EMBL/GenBank/DDBJ databases">
        <title>[ruminococcus] sp. nov., isolated from a pig farm feces dump.</title>
        <authorList>
            <person name="Chang Y.-H."/>
        </authorList>
    </citation>
    <scope>NUCLEOTIDE SEQUENCE [LARGE SCALE GENOMIC DNA]</scope>
    <source>
        <strain evidence="3 4">YH-rum2234</strain>
    </source>
</reference>
<accession>A0AAP4EYT2</accession>
<dbReference type="AlphaFoldDB" id="A0AAP4EYT2"/>
<proteinExistence type="predicted"/>
<name>A0AAP4EYT2_9FIRM</name>
<sequence length="297" mass="33977">MGEICEICKKNPAKIRIGNHSYCFDCHNEMALRDMGIDDSFTYAKNMSVIEPNGKMHTFEIEHIVLGSIVSWEANEIDGEYRFRLISDVDEDGTAVAQKLFRKIVDGVCSKTLQEHKSEWGTSFSLKSKGNIQIIEDEDNDWGPAFVIDGKKFTPEEFAELIKGYVSFQMQYQIKDGSDKLLGDNEYLVPVKISKQGLMEELETALAVTTDRGGFLSYKNVPAFDELFYKILDKLQVLDDALEREKAQEIGRAIAKRLREVEHDDDWFPVGDIQMICRIVDPYGTDEELQRYLEGEE</sequence>
<dbReference type="Proteomes" id="UP001300383">
    <property type="component" value="Unassembled WGS sequence"/>
</dbReference>
<evidence type="ECO:0000259" key="1">
    <source>
        <dbReference type="Pfam" id="PF24735"/>
    </source>
</evidence>
<keyword evidence="4" id="KW-1185">Reference proteome</keyword>
<feature type="domain" description="DUF7713" evidence="2">
    <location>
        <begin position="124"/>
        <end position="179"/>
    </location>
</feature>
<dbReference type="RefSeq" id="WP_283231749.1">
    <property type="nucleotide sequence ID" value="NZ_JASGBQ010000030.1"/>
</dbReference>
<gene>
    <name evidence="3" type="ORF">QJ036_12800</name>
</gene>
<dbReference type="Pfam" id="PF24735">
    <property type="entry name" value="DUF7686"/>
    <property type="match status" value="1"/>
</dbReference>
<dbReference type="Pfam" id="PF24828">
    <property type="entry name" value="DUF7713"/>
    <property type="match status" value="1"/>
</dbReference>
<protein>
    <submittedName>
        <fullName evidence="3">Uncharacterized protein</fullName>
    </submittedName>
</protein>
<feature type="domain" description="DUF7686" evidence="1">
    <location>
        <begin position="43"/>
        <end position="108"/>
    </location>
</feature>